<feature type="domain" description="Glycoside hydrolase family 3 N-terminal" evidence="3">
    <location>
        <begin position="114"/>
        <end position="225"/>
    </location>
</feature>
<keyword evidence="5" id="KW-1185">Reference proteome</keyword>
<organism evidence="4 5">
    <name type="scientific">Hibiscus syriacus</name>
    <name type="common">Rose of Sharon</name>
    <dbReference type="NCBI Taxonomy" id="106335"/>
    <lineage>
        <taxon>Eukaryota</taxon>
        <taxon>Viridiplantae</taxon>
        <taxon>Streptophyta</taxon>
        <taxon>Embryophyta</taxon>
        <taxon>Tracheophyta</taxon>
        <taxon>Spermatophyta</taxon>
        <taxon>Magnoliopsida</taxon>
        <taxon>eudicotyledons</taxon>
        <taxon>Gunneridae</taxon>
        <taxon>Pentapetalae</taxon>
        <taxon>rosids</taxon>
        <taxon>malvids</taxon>
        <taxon>Malvales</taxon>
        <taxon>Malvaceae</taxon>
        <taxon>Malvoideae</taxon>
        <taxon>Hibiscus</taxon>
    </lineage>
</organism>
<keyword evidence="2" id="KW-0812">Transmembrane</keyword>
<dbReference type="SUPFAM" id="SSF51445">
    <property type="entry name" value="(Trans)glycosidases"/>
    <property type="match status" value="2"/>
</dbReference>
<dbReference type="GO" id="GO:0009251">
    <property type="term" value="P:glucan catabolic process"/>
    <property type="evidence" value="ECO:0007669"/>
    <property type="project" value="TreeGrafter"/>
</dbReference>
<feature type="domain" description="Glycoside hydrolase family 3 N-terminal" evidence="3">
    <location>
        <begin position="4"/>
        <end position="86"/>
    </location>
</feature>
<dbReference type="AlphaFoldDB" id="A0A6A3CG06"/>
<evidence type="ECO:0000313" key="5">
    <source>
        <dbReference type="Proteomes" id="UP000436088"/>
    </source>
</evidence>
<dbReference type="PANTHER" id="PTHR30620">
    <property type="entry name" value="PERIPLASMIC BETA-GLUCOSIDASE-RELATED"/>
    <property type="match status" value="1"/>
</dbReference>
<dbReference type="Proteomes" id="UP000436088">
    <property type="component" value="Unassembled WGS sequence"/>
</dbReference>
<dbReference type="GO" id="GO:0008422">
    <property type="term" value="F:beta-glucosidase activity"/>
    <property type="evidence" value="ECO:0007669"/>
    <property type="project" value="TreeGrafter"/>
</dbReference>
<dbReference type="PANTHER" id="PTHR30620:SF33">
    <property type="entry name" value="BETA-D-GLUCAN EXOHYDROLASE-LIKE PROTEIN-RELATED"/>
    <property type="match status" value="1"/>
</dbReference>
<dbReference type="EMBL" id="VEPZ02000305">
    <property type="protein sequence ID" value="KAE8727696.1"/>
    <property type="molecule type" value="Genomic_DNA"/>
</dbReference>
<evidence type="ECO:0000256" key="2">
    <source>
        <dbReference type="SAM" id="Phobius"/>
    </source>
</evidence>
<feature type="transmembrane region" description="Helical" evidence="2">
    <location>
        <begin position="95"/>
        <end position="120"/>
    </location>
</feature>
<sequence length="281" mass="30073">MVDGFQQAALQSRLGIPLIYGVDAVHGNNNVYGATIFPHNVGLRATRDADLAQRIGVATALEVRTSGVHLPLLCVCGCNRVSNCNRGRDCVFGHFVYTAIGAIAVAITAVAGVIAGVMVYPRWGRCYESYSENTDIVRKTTSIITGLQGKPPVDHPKGYSFVAGRNNVISCAKHFVGDGGTEKGVNEGNTVSSFDDLESTHVAPYLDCISQGVSAVMASYSTIDKLTEPQGSNYRYCISAAVSAGLDMVMVPRRYKQFIEDLTFLVESGEVPLSGIDDCYS</sequence>
<keyword evidence="1 4" id="KW-0378">Hydrolase</keyword>
<dbReference type="InterPro" id="IPR001764">
    <property type="entry name" value="Glyco_hydro_3_N"/>
</dbReference>
<proteinExistence type="predicted"/>
<comment type="caution">
    <text evidence="4">The sequence shown here is derived from an EMBL/GenBank/DDBJ whole genome shotgun (WGS) entry which is preliminary data.</text>
</comment>
<dbReference type="InterPro" id="IPR017853">
    <property type="entry name" value="GH"/>
</dbReference>
<dbReference type="InterPro" id="IPR036962">
    <property type="entry name" value="Glyco_hydro_3_N_sf"/>
</dbReference>
<keyword evidence="2" id="KW-0472">Membrane</keyword>
<dbReference type="PRINTS" id="PR00133">
    <property type="entry name" value="GLHYDRLASE3"/>
</dbReference>
<dbReference type="Gene3D" id="3.20.20.300">
    <property type="entry name" value="Glycoside hydrolase, family 3, N-terminal domain"/>
    <property type="match status" value="2"/>
</dbReference>
<dbReference type="InterPro" id="IPR051915">
    <property type="entry name" value="Cellulose_Degrad_GH3"/>
</dbReference>
<evidence type="ECO:0000313" key="4">
    <source>
        <dbReference type="EMBL" id="KAE8727696.1"/>
    </source>
</evidence>
<protein>
    <submittedName>
        <fullName evidence="4">Glycosyl hydrolase family protein isoform 4</fullName>
    </submittedName>
</protein>
<reference evidence="4" key="1">
    <citation type="submission" date="2019-09" db="EMBL/GenBank/DDBJ databases">
        <title>Draft genome information of white flower Hibiscus syriacus.</title>
        <authorList>
            <person name="Kim Y.-M."/>
        </authorList>
    </citation>
    <scope>NUCLEOTIDE SEQUENCE [LARGE SCALE GENOMIC DNA]</scope>
    <source>
        <strain evidence="4">YM2019G1</strain>
    </source>
</reference>
<keyword evidence="2" id="KW-1133">Transmembrane helix</keyword>
<evidence type="ECO:0000256" key="1">
    <source>
        <dbReference type="ARBA" id="ARBA00022801"/>
    </source>
</evidence>
<gene>
    <name evidence="4" type="ORF">F3Y22_tig00005406pilonHSYRG00241</name>
</gene>
<accession>A0A6A3CG06</accession>
<dbReference type="Pfam" id="PF00933">
    <property type="entry name" value="Glyco_hydro_3"/>
    <property type="match status" value="2"/>
</dbReference>
<evidence type="ECO:0000259" key="3">
    <source>
        <dbReference type="Pfam" id="PF00933"/>
    </source>
</evidence>
<name>A0A6A3CG06_HIBSY</name>